<evidence type="ECO:0000256" key="4">
    <source>
        <dbReference type="PROSITE-ProRule" id="PRU00176"/>
    </source>
</evidence>
<dbReference type="GO" id="GO:0006397">
    <property type="term" value="P:mRNA processing"/>
    <property type="evidence" value="ECO:0007669"/>
    <property type="project" value="UniProtKB-KW"/>
</dbReference>
<dbReference type="PANTHER" id="PTHR23147">
    <property type="entry name" value="SERINE/ARGININE RICH SPLICING FACTOR"/>
    <property type="match status" value="1"/>
</dbReference>
<dbReference type="EMBL" id="OX451737">
    <property type="protein sequence ID" value="CAI8600797.1"/>
    <property type="molecule type" value="Genomic_DNA"/>
</dbReference>
<dbReference type="InterPro" id="IPR012677">
    <property type="entry name" value="Nucleotide-bd_a/b_plait_sf"/>
</dbReference>
<name>A0AAV0ZXZ8_VICFA</name>
<feature type="domain" description="RRM" evidence="5">
    <location>
        <begin position="16"/>
        <end position="93"/>
    </location>
</feature>
<dbReference type="GO" id="GO:0008380">
    <property type="term" value="P:RNA splicing"/>
    <property type="evidence" value="ECO:0007669"/>
    <property type="project" value="UniProtKB-KW"/>
</dbReference>
<sequence length="113" mass="12654">MQNGSRSKVEGEVAVILVYFSEFPDRCKAREFHKLFGPFGNVVEISIAPRRNKLGKKFGFVRFKDVADAQILAVKLDNVIVDGKKIHANLPRFERKVGTVLGNPLKATRANEV</sequence>
<dbReference type="InterPro" id="IPR050907">
    <property type="entry name" value="SRSF"/>
</dbReference>
<dbReference type="AlphaFoldDB" id="A0AAV0ZXZ8"/>
<dbReference type="Pfam" id="PF00076">
    <property type="entry name" value="RRM_1"/>
    <property type="match status" value="1"/>
</dbReference>
<dbReference type="InterPro" id="IPR000504">
    <property type="entry name" value="RRM_dom"/>
</dbReference>
<dbReference type="PROSITE" id="PS50102">
    <property type="entry name" value="RRM"/>
    <property type="match status" value="1"/>
</dbReference>
<reference evidence="6 7" key="1">
    <citation type="submission" date="2023-01" db="EMBL/GenBank/DDBJ databases">
        <authorList>
            <person name="Kreplak J."/>
        </authorList>
    </citation>
    <scope>NUCLEOTIDE SEQUENCE [LARGE SCALE GENOMIC DNA]</scope>
</reference>
<evidence type="ECO:0000256" key="1">
    <source>
        <dbReference type="ARBA" id="ARBA00022664"/>
    </source>
</evidence>
<keyword evidence="7" id="KW-1185">Reference proteome</keyword>
<evidence type="ECO:0000313" key="6">
    <source>
        <dbReference type="EMBL" id="CAI8600797.1"/>
    </source>
</evidence>
<evidence type="ECO:0000256" key="3">
    <source>
        <dbReference type="ARBA" id="ARBA00023187"/>
    </source>
</evidence>
<dbReference type="SUPFAM" id="SSF54928">
    <property type="entry name" value="RNA-binding domain, RBD"/>
    <property type="match status" value="1"/>
</dbReference>
<proteinExistence type="predicted"/>
<accession>A0AAV0ZXZ8</accession>
<gene>
    <name evidence="6" type="ORF">VFH_II241120</name>
</gene>
<keyword evidence="3" id="KW-0508">mRNA splicing</keyword>
<evidence type="ECO:0000313" key="7">
    <source>
        <dbReference type="Proteomes" id="UP001157006"/>
    </source>
</evidence>
<evidence type="ECO:0000259" key="5">
    <source>
        <dbReference type="PROSITE" id="PS50102"/>
    </source>
</evidence>
<dbReference type="InterPro" id="IPR035979">
    <property type="entry name" value="RBD_domain_sf"/>
</dbReference>
<keyword evidence="2" id="KW-0747">Spliceosome</keyword>
<dbReference type="SMART" id="SM00360">
    <property type="entry name" value="RRM"/>
    <property type="match status" value="1"/>
</dbReference>
<dbReference type="Gene3D" id="3.30.70.330">
    <property type="match status" value="1"/>
</dbReference>
<dbReference type="CDD" id="cd00590">
    <property type="entry name" value="RRM_SF"/>
    <property type="match status" value="1"/>
</dbReference>
<keyword evidence="1" id="KW-0507">mRNA processing</keyword>
<organism evidence="6 7">
    <name type="scientific">Vicia faba</name>
    <name type="common">Broad bean</name>
    <name type="synonym">Faba vulgaris</name>
    <dbReference type="NCBI Taxonomy" id="3906"/>
    <lineage>
        <taxon>Eukaryota</taxon>
        <taxon>Viridiplantae</taxon>
        <taxon>Streptophyta</taxon>
        <taxon>Embryophyta</taxon>
        <taxon>Tracheophyta</taxon>
        <taxon>Spermatophyta</taxon>
        <taxon>Magnoliopsida</taxon>
        <taxon>eudicotyledons</taxon>
        <taxon>Gunneridae</taxon>
        <taxon>Pentapetalae</taxon>
        <taxon>rosids</taxon>
        <taxon>fabids</taxon>
        <taxon>Fabales</taxon>
        <taxon>Fabaceae</taxon>
        <taxon>Papilionoideae</taxon>
        <taxon>50 kb inversion clade</taxon>
        <taxon>NPAAA clade</taxon>
        <taxon>Hologalegina</taxon>
        <taxon>IRL clade</taxon>
        <taxon>Fabeae</taxon>
        <taxon>Vicia</taxon>
    </lineage>
</organism>
<dbReference type="Proteomes" id="UP001157006">
    <property type="component" value="Chromosome 2"/>
</dbReference>
<protein>
    <recommendedName>
        <fullName evidence="5">RRM domain-containing protein</fullName>
    </recommendedName>
</protein>
<dbReference type="GO" id="GO:0005681">
    <property type="term" value="C:spliceosomal complex"/>
    <property type="evidence" value="ECO:0007669"/>
    <property type="project" value="UniProtKB-KW"/>
</dbReference>
<evidence type="ECO:0000256" key="2">
    <source>
        <dbReference type="ARBA" id="ARBA00022728"/>
    </source>
</evidence>
<keyword evidence="4" id="KW-0694">RNA-binding</keyword>
<dbReference type="GO" id="GO:0003723">
    <property type="term" value="F:RNA binding"/>
    <property type="evidence" value="ECO:0007669"/>
    <property type="project" value="UniProtKB-UniRule"/>
</dbReference>